<keyword evidence="2" id="KW-1185">Reference proteome</keyword>
<evidence type="ECO:0000313" key="2">
    <source>
        <dbReference type="Proteomes" id="UP001157502"/>
    </source>
</evidence>
<protein>
    <submittedName>
        <fullName evidence="1">Uncharacterized protein</fullName>
    </submittedName>
</protein>
<dbReference type="EMBL" id="CM055733">
    <property type="protein sequence ID" value="KAJ8010766.1"/>
    <property type="molecule type" value="Genomic_DNA"/>
</dbReference>
<organism evidence="1 2">
    <name type="scientific">Dallia pectoralis</name>
    <name type="common">Alaska blackfish</name>
    <dbReference type="NCBI Taxonomy" id="75939"/>
    <lineage>
        <taxon>Eukaryota</taxon>
        <taxon>Metazoa</taxon>
        <taxon>Chordata</taxon>
        <taxon>Craniata</taxon>
        <taxon>Vertebrata</taxon>
        <taxon>Euteleostomi</taxon>
        <taxon>Actinopterygii</taxon>
        <taxon>Neopterygii</taxon>
        <taxon>Teleostei</taxon>
        <taxon>Protacanthopterygii</taxon>
        <taxon>Esociformes</taxon>
        <taxon>Umbridae</taxon>
        <taxon>Dallia</taxon>
    </lineage>
</organism>
<sequence>MTSVIEHIRRKCKNIERAFLQSNIGHVQIMSIDSSLVNLRRLDGMLSMETMEEVADSLSELRALITTHSMPIREQNEDAFSAPRMPSGRRGRPGIAITRQQIKFLMGQGYTVRRMAQLMKYSASFLYKRTRALGLPIRSSRSSSLTNEELEHHIRRDDEGIAASRRIVCNTTENNKAVTVLTQFLKATCLYGLPSRVRSDHGGENTQVALFMNIVQGEERRSHITGESVHNQRIERLWRDVFLHVLHYFYNEFYSLEDAATLDPQNDIHKLSLHLTYLPEIQSRLNMFREAWNQHSLRTEHNRTPSQIWTEGMLTNMEADSTPINNVFGDDPYREQNVEALLV</sequence>
<evidence type="ECO:0000313" key="1">
    <source>
        <dbReference type="EMBL" id="KAJ8010766.1"/>
    </source>
</evidence>
<comment type="caution">
    <text evidence="1">The sequence shown here is derived from an EMBL/GenBank/DDBJ whole genome shotgun (WGS) entry which is preliminary data.</text>
</comment>
<gene>
    <name evidence="1" type="ORF">DPEC_G00078560</name>
</gene>
<proteinExistence type="predicted"/>
<dbReference type="Proteomes" id="UP001157502">
    <property type="component" value="Chromosome 6"/>
</dbReference>
<name>A0ACC2H466_DALPE</name>
<reference evidence="1" key="1">
    <citation type="submission" date="2021-05" db="EMBL/GenBank/DDBJ databases">
        <authorList>
            <person name="Pan Q."/>
            <person name="Jouanno E."/>
            <person name="Zahm M."/>
            <person name="Klopp C."/>
            <person name="Cabau C."/>
            <person name="Louis A."/>
            <person name="Berthelot C."/>
            <person name="Parey E."/>
            <person name="Roest Crollius H."/>
            <person name="Montfort J."/>
            <person name="Robinson-Rechavi M."/>
            <person name="Bouchez O."/>
            <person name="Lampietro C."/>
            <person name="Lopez Roques C."/>
            <person name="Donnadieu C."/>
            <person name="Postlethwait J."/>
            <person name="Bobe J."/>
            <person name="Dillon D."/>
            <person name="Chandos A."/>
            <person name="von Hippel F."/>
            <person name="Guiguen Y."/>
        </authorList>
    </citation>
    <scope>NUCLEOTIDE SEQUENCE</scope>
    <source>
        <strain evidence="1">YG-Jan2019</strain>
    </source>
</reference>
<accession>A0ACC2H466</accession>